<evidence type="ECO:0000256" key="10">
    <source>
        <dbReference type="ARBA" id="ARBA00023214"/>
    </source>
</evidence>
<keyword evidence="4" id="KW-0479">Metal-binding</keyword>
<organism evidence="14 15">
    <name type="scientific">Podarcis lilfordi</name>
    <name type="common">Lilford's wall lizard</name>
    <dbReference type="NCBI Taxonomy" id="74358"/>
    <lineage>
        <taxon>Eukaryota</taxon>
        <taxon>Metazoa</taxon>
        <taxon>Chordata</taxon>
        <taxon>Craniata</taxon>
        <taxon>Vertebrata</taxon>
        <taxon>Euteleostomi</taxon>
        <taxon>Lepidosauria</taxon>
        <taxon>Squamata</taxon>
        <taxon>Bifurcata</taxon>
        <taxon>Unidentata</taxon>
        <taxon>Episquamata</taxon>
        <taxon>Laterata</taxon>
        <taxon>Lacertibaenia</taxon>
        <taxon>Lacertidae</taxon>
        <taxon>Podarcis</taxon>
    </lineage>
</organism>
<dbReference type="CDD" id="cd00198">
    <property type="entry name" value="vWFA"/>
    <property type="match status" value="1"/>
</dbReference>
<evidence type="ECO:0000256" key="6">
    <source>
        <dbReference type="ARBA" id="ARBA00022801"/>
    </source>
</evidence>
<dbReference type="NCBIfam" id="TIGR00868">
    <property type="entry name" value="hCaCC"/>
    <property type="match status" value="1"/>
</dbReference>
<dbReference type="SMART" id="SM00327">
    <property type="entry name" value="VWA"/>
    <property type="match status" value="1"/>
</dbReference>
<keyword evidence="15" id="KW-1185">Reference proteome</keyword>
<dbReference type="PANTHER" id="PTHR10579">
    <property type="entry name" value="CALCIUM-ACTIVATED CHLORIDE CHANNEL REGULATOR"/>
    <property type="match status" value="1"/>
</dbReference>
<evidence type="ECO:0000259" key="13">
    <source>
        <dbReference type="PROSITE" id="PS50234"/>
    </source>
</evidence>
<dbReference type="Pfam" id="PF13519">
    <property type="entry name" value="VWA_2"/>
    <property type="match status" value="1"/>
</dbReference>
<keyword evidence="8" id="KW-0482">Metalloprotease</keyword>
<evidence type="ECO:0000256" key="5">
    <source>
        <dbReference type="ARBA" id="ARBA00022729"/>
    </source>
</evidence>
<protein>
    <submittedName>
        <fullName evidence="14">Calcium-activated chloride channel regulator 1-like</fullName>
    </submittedName>
</protein>
<keyword evidence="12" id="KW-1133">Transmembrane helix</keyword>
<dbReference type="GO" id="GO:0005229">
    <property type="term" value="F:intracellularly calcium-gated chloride channel activity"/>
    <property type="evidence" value="ECO:0007669"/>
    <property type="project" value="InterPro"/>
</dbReference>
<dbReference type="GO" id="GO:0046872">
    <property type="term" value="F:metal ion binding"/>
    <property type="evidence" value="ECO:0007669"/>
    <property type="project" value="UniProtKB-KW"/>
</dbReference>
<keyword evidence="3" id="KW-0645">Protease</keyword>
<evidence type="ECO:0000256" key="8">
    <source>
        <dbReference type="ARBA" id="ARBA00023049"/>
    </source>
</evidence>
<evidence type="ECO:0000256" key="9">
    <source>
        <dbReference type="ARBA" id="ARBA00023180"/>
    </source>
</evidence>
<name>A0AA35P5X9_9SAUR</name>
<dbReference type="PROSITE" id="PS50234">
    <property type="entry name" value="VWFA"/>
    <property type="match status" value="1"/>
</dbReference>
<evidence type="ECO:0000256" key="2">
    <source>
        <dbReference type="ARBA" id="ARBA00022448"/>
    </source>
</evidence>
<evidence type="ECO:0000256" key="11">
    <source>
        <dbReference type="SAM" id="MobiDB-lite"/>
    </source>
</evidence>
<evidence type="ECO:0000256" key="4">
    <source>
        <dbReference type="ARBA" id="ARBA00022723"/>
    </source>
</evidence>
<dbReference type="InterPro" id="IPR013642">
    <property type="entry name" value="CLCA_N"/>
</dbReference>
<keyword evidence="5" id="KW-0732">Signal</keyword>
<dbReference type="InterPro" id="IPR036465">
    <property type="entry name" value="vWFA_dom_sf"/>
</dbReference>
<evidence type="ECO:0000313" key="14">
    <source>
        <dbReference type="EMBL" id="CAI5776801.1"/>
    </source>
</evidence>
<dbReference type="SUPFAM" id="SSF53300">
    <property type="entry name" value="vWA-like"/>
    <property type="match status" value="1"/>
</dbReference>
<feature type="region of interest" description="Disordered" evidence="11">
    <location>
        <begin position="857"/>
        <end position="939"/>
    </location>
</feature>
<dbReference type="InterPro" id="IPR051266">
    <property type="entry name" value="CLCR"/>
</dbReference>
<feature type="transmembrane region" description="Helical" evidence="12">
    <location>
        <begin position="950"/>
        <end position="972"/>
    </location>
</feature>
<dbReference type="InterPro" id="IPR004727">
    <property type="entry name" value="CLCA_chordata"/>
</dbReference>
<dbReference type="FunFam" id="3.40.50.410:FF:000034">
    <property type="entry name" value="calcium-activated chloride channel regulator 1"/>
    <property type="match status" value="1"/>
</dbReference>
<feature type="compositionally biased region" description="Low complexity" evidence="11">
    <location>
        <begin position="857"/>
        <end position="930"/>
    </location>
</feature>
<reference evidence="14" key="1">
    <citation type="submission" date="2022-12" db="EMBL/GenBank/DDBJ databases">
        <authorList>
            <person name="Alioto T."/>
            <person name="Alioto T."/>
            <person name="Gomez Garrido J."/>
        </authorList>
    </citation>
    <scope>NUCLEOTIDE SEQUENCE</scope>
</reference>
<evidence type="ECO:0000256" key="7">
    <source>
        <dbReference type="ARBA" id="ARBA00022833"/>
    </source>
</evidence>
<dbReference type="Gene3D" id="3.40.50.410">
    <property type="entry name" value="von Willebrand factor, type A domain"/>
    <property type="match status" value="1"/>
</dbReference>
<sequence>MVKLNNGGFEDIVIAINPAVAEDNKIVNNIKDMIKEASAYLFSATEQRFYFKSVKVVIPLTWAAKPEYDRVTIESYDKADVIVAKPYLKYGDDPYTLQYGGCGKQGRYIHFTPNFLTNDSLHAVYGSRGRVFVHEWAHLRWGVFDEYNNDAPFYTTGIKQAEATRCSAGVTGQYIFPISPGKTRKCKVESRTQLYEAGCQFIPDKTQTAQASIMYMQSLSSVTQFCNESNHNMKATNMQNKLCNYRSTWEVITNSSDFDNSAPITVPPPDPTISLLQAQDRVLCLVLDVSGSMASSNRITRLKQAAEIFLLQIIEAGSWVGIVTFNHVAQIESDLRLISNDSVRQTLTALLPTTANGGTTICAGVRTGFQVILKKYPNTKGCEIVLLTDGEDGGISYCFDEVRNSGSIIHTIALGPNAAKDLETLANMTGGLKFSATDSLDSNGLIDAFSGISSESGNISQRSIQLESKSHSVGSGRWFDGTVTIDKTVGNDTFFVVTWNTSIYPPGILLIDPKGKKYTHNNFVIDNTNVRTARLNISGTAEVGDWEYSFQNTHSTEQIISITVTSRPASVSVPPVLVKPYMNQDTNKYPNAMVIYAEISQGFLPVIGANVTAIVEDEKGKTEELELYDYGSGADILMYDGIYSRYFTSFTQNGRYNLKVRVQGKDKNVRLVRRQSQALYIPGFVENGVIKMNSPRPEATEDEIQANLGSFSRVASGGSFVVSGVPSNPTDVFPPCQITDLEVELAADDDEFLLSWTAPGNDYDVGQAERYEIKMSENPLELRDASFDSATSVNTTGLTVEVAGVKQSFQYKSENLTKENGSSIYFAIRAIDGSNNAGKPSNAARAVVVFSTLPATPTSSTGTSTLLSTAISPNNTTTAHTTSSAISPNNTTTAHTTSSAISPNNTTTAHTTSSAISPNNTTTAHTTSSNVKPTGANDPEISVINDTTKIVIIVCASVIIICVIVSITICVVHKRRNRSPQTGM</sequence>
<keyword evidence="6" id="KW-0378">Hydrolase</keyword>
<dbReference type="InterPro" id="IPR013783">
    <property type="entry name" value="Ig-like_fold"/>
</dbReference>
<evidence type="ECO:0000313" key="15">
    <source>
        <dbReference type="Proteomes" id="UP001178461"/>
    </source>
</evidence>
<keyword evidence="7" id="KW-0862">Zinc</keyword>
<evidence type="ECO:0000256" key="3">
    <source>
        <dbReference type="ARBA" id="ARBA00022670"/>
    </source>
</evidence>
<keyword evidence="12" id="KW-0812">Transmembrane</keyword>
<accession>A0AA35P5X9</accession>
<dbReference type="GO" id="GO:0006508">
    <property type="term" value="P:proteolysis"/>
    <property type="evidence" value="ECO:0007669"/>
    <property type="project" value="UniProtKB-KW"/>
</dbReference>
<dbReference type="EMBL" id="OX395131">
    <property type="protein sequence ID" value="CAI5776801.1"/>
    <property type="molecule type" value="Genomic_DNA"/>
</dbReference>
<comment type="similarity">
    <text evidence="1">Belongs to the CLCR family.</text>
</comment>
<dbReference type="Proteomes" id="UP001178461">
    <property type="component" value="Chromosome 6"/>
</dbReference>
<evidence type="ECO:0000256" key="12">
    <source>
        <dbReference type="SAM" id="Phobius"/>
    </source>
</evidence>
<dbReference type="PANTHER" id="PTHR10579:SF42">
    <property type="entry name" value="CHLORIDE CHANNEL ACCESSORY 3B"/>
    <property type="match status" value="1"/>
</dbReference>
<evidence type="ECO:0000256" key="1">
    <source>
        <dbReference type="ARBA" id="ARBA00006398"/>
    </source>
</evidence>
<feature type="domain" description="VWFA" evidence="13">
    <location>
        <begin position="282"/>
        <end position="452"/>
    </location>
</feature>
<proteinExistence type="inferred from homology"/>
<keyword evidence="9" id="KW-0325">Glycoprotein</keyword>
<dbReference type="GO" id="GO:0008237">
    <property type="term" value="F:metallopeptidase activity"/>
    <property type="evidence" value="ECO:0007669"/>
    <property type="project" value="UniProtKB-KW"/>
</dbReference>
<gene>
    <name evidence="14" type="ORF">PODLI_1B018176</name>
</gene>
<keyword evidence="12" id="KW-0472">Membrane</keyword>
<dbReference type="Gene3D" id="2.60.40.10">
    <property type="entry name" value="Immunoglobulins"/>
    <property type="match status" value="1"/>
</dbReference>
<dbReference type="AlphaFoldDB" id="A0AA35P5X9"/>
<dbReference type="Pfam" id="PF08434">
    <property type="entry name" value="CLCA"/>
    <property type="match status" value="1"/>
</dbReference>
<dbReference type="GO" id="GO:0005886">
    <property type="term" value="C:plasma membrane"/>
    <property type="evidence" value="ECO:0007669"/>
    <property type="project" value="TreeGrafter"/>
</dbReference>
<keyword evidence="10" id="KW-0868">Chloride</keyword>
<keyword evidence="2" id="KW-0813">Transport</keyword>
<dbReference type="InterPro" id="IPR002035">
    <property type="entry name" value="VWF_A"/>
</dbReference>